<protein>
    <submittedName>
        <fullName evidence="2">Uncharacterized protein</fullName>
    </submittedName>
</protein>
<evidence type="ECO:0000313" key="2">
    <source>
        <dbReference type="EMBL" id="CAF1091971.1"/>
    </source>
</evidence>
<evidence type="ECO:0000256" key="1">
    <source>
        <dbReference type="SAM" id="MobiDB-lite"/>
    </source>
</evidence>
<feature type="region of interest" description="Disordered" evidence="1">
    <location>
        <begin position="1"/>
        <end position="39"/>
    </location>
</feature>
<comment type="caution">
    <text evidence="2">The sequence shown here is derived from an EMBL/GenBank/DDBJ whole genome shotgun (WGS) entry which is preliminary data.</text>
</comment>
<proteinExistence type="predicted"/>
<dbReference type="InterPro" id="IPR026794">
    <property type="entry name" value="ADISSP"/>
</dbReference>
<sequence length="198" mass="22416">MVDNTSTHTRKAGGVRFTADATDSLDNHEENPHKSSVRFTADATDSLDNHEENPHKSTKLQWQECCDNNCSFELYFGILKLSHIYSMTLDVVFLQTPIQLETILDHQHTRGLQLSINQLPESHSKNQTSFEVELIIHPETIPGPFHRTFVLKEISTSQQRSVTVNVNGKILRQGQGTATLKHGVHMKSVITEEKDDEQ</sequence>
<dbReference type="EMBL" id="CAJNOG010000223">
    <property type="protein sequence ID" value="CAF1091971.1"/>
    <property type="molecule type" value="Genomic_DNA"/>
</dbReference>
<reference evidence="2" key="1">
    <citation type="submission" date="2021-02" db="EMBL/GenBank/DDBJ databases">
        <authorList>
            <person name="Nowell W R."/>
        </authorList>
    </citation>
    <scope>NUCLEOTIDE SEQUENCE</scope>
</reference>
<dbReference type="AlphaFoldDB" id="A0A814NIS6"/>
<dbReference type="Proteomes" id="UP000663845">
    <property type="component" value="Unassembled WGS sequence"/>
</dbReference>
<organism evidence="2 3">
    <name type="scientific">Adineta steineri</name>
    <dbReference type="NCBI Taxonomy" id="433720"/>
    <lineage>
        <taxon>Eukaryota</taxon>
        <taxon>Metazoa</taxon>
        <taxon>Spiralia</taxon>
        <taxon>Gnathifera</taxon>
        <taxon>Rotifera</taxon>
        <taxon>Eurotatoria</taxon>
        <taxon>Bdelloidea</taxon>
        <taxon>Adinetida</taxon>
        <taxon>Adinetidae</taxon>
        <taxon>Adineta</taxon>
    </lineage>
</organism>
<dbReference type="Pfam" id="PF15006">
    <property type="entry name" value="DUF4517"/>
    <property type="match status" value="1"/>
</dbReference>
<name>A0A814NIS6_9BILA</name>
<accession>A0A814NIS6</accession>
<gene>
    <name evidence="2" type="ORF">JYZ213_LOCUS20892</name>
</gene>
<evidence type="ECO:0000313" key="3">
    <source>
        <dbReference type="Proteomes" id="UP000663845"/>
    </source>
</evidence>